<dbReference type="InterPro" id="IPR053134">
    <property type="entry name" value="RNA-dir_DNA_polymerase"/>
</dbReference>
<dbReference type="EMBL" id="JAINDJ010000006">
    <property type="protein sequence ID" value="KAG9444472.1"/>
    <property type="molecule type" value="Genomic_DNA"/>
</dbReference>
<dbReference type="PANTHER" id="PTHR24559:SF442">
    <property type="entry name" value="RNA-DIRECTED DNA POLYMERASE HOMOLOG"/>
    <property type="match status" value="1"/>
</dbReference>
<accession>A0AAV7E6M7</accession>
<dbReference type="SUPFAM" id="SSF56672">
    <property type="entry name" value="DNA/RNA polymerases"/>
    <property type="match status" value="1"/>
</dbReference>
<evidence type="ECO:0000259" key="1">
    <source>
        <dbReference type="Pfam" id="PF00078"/>
    </source>
</evidence>
<name>A0AAV7E6M7_ARIFI</name>
<feature type="domain" description="Reverse transcriptase" evidence="1">
    <location>
        <begin position="6"/>
        <end position="154"/>
    </location>
</feature>
<evidence type="ECO:0000313" key="2">
    <source>
        <dbReference type="EMBL" id="KAG9444472.1"/>
    </source>
</evidence>
<dbReference type="InterPro" id="IPR000477">
    <property type="entry name" value="RT_dom"/>
</dbReference>
<dbReference type="Gene3D" id="3.30.70.270">
    <property type="match status" value="2"/>
</dbReference>
<dbReference type="AlphaFoldDB" id="A0AAV7E6M7"/>
<keyword evidence="3" id="KW-1185">Reference proteome</keyword>
<proteinExistence type="predicted"/>
<dbReference type="InterPro" id="IPR043128">
    <property type="entry name" value="Rev_trsase/Diguanyl_cyclase"/>
</dbReference>
<gene>
    <name evidence="2" type="ORF">H6P81_015812</name>
</gene>
<protein>
    <recommendedName>
        <fullName evidence="1">Reverse transcriptase domain-containing protein</fullName>
    </recommendedName>
</protein>
<reference evidence="2 3" key="1">
    <citation type="submission" date="2021-07" db="EMBL/GenBank/DDBJ databases">
        <title>The Aristolochia fimbriata genome: insights into angiosperm evolution, floral development and chemical biosynthesis.</title>
        <authorList>
            <person name="Jiao Y."/>
        </authorList>
    </citation>
    <scope>NUCLEOTIDE SEQUENCE [LARGE SCALE GENOMIC DNA]</scope>
    <source>
        <strain evidence="2">IBCAS-2021</strain>
        <tissue evidence="2">Leaf</tissue>
    </source>
</reference>
<dbReference type="Proteomes" id="UP000825729">
    <property type="component" value="Unassembled WGS sequence"/>
</dbReference>
<organism evidence="2 3">
    <name type="scientific">Aristolochia fimbriata</name>
    <name type="common">White veined hardy Dutchman's pipe vine</name>
    <dbReference type="NCBI Taxonomy" id="158543"/>
    <lineage>
        <taxon>Eukaryota</taxon>
        <taxon>Viridiplantae</taxon>
        <taxon>Streptophyta</taxon>
        <taxon>Embryophyta</taxon>
        <taxon>Tracheophyta</taxon>
        <taxon>Spermatophyta</taxon>
        <taxon>Magnoliopsida</taxon>
        <taxon>Magnoliidae</taxon>
        <taxon>Piperales</taxon>
        <taxon>Aristolochiaceae</taxon>
        <taxon>Aristolochia</taxon>
    </lineage>
</organism>
<dbReference type="CDD" id="cd01647">
    <property type="entry name" value="RT_LTR"/>
    <property type="match status" value="1"/>
</dbReference>
<dbReference type="PANTHER" id="PTHR24559">
    <property type="entry name" value="TRANSPOSON TY3-I GAG-POL POLYPROTEIN"/>
    <property type="match status" value="1"/>
</dbReference>
<comment type="caution">
    <text evidence="2">The sequence shown here is derived from an EMBL/GenBank/DDBJ whole genome shotgun (WGS) entry which is preliminary data.</text>
</comment>
<dbReference type="Gene3D" id="3.10.10.10">
    <property type="entry name" value="HIV Type 1 Reverse Transcriptase, subunit A, domain 1"/>
    <property type="match status" value="1"/>
</dbReference>
<dbReference type="Pfam" id="PF00078">
    <property type="entry name" value="RVT_1"/>
    <property type="match status" value="1"/>
</dbReference>
<dbReference type="InterPro" id="IPR043502">
    <property type="entry name" value="DNA/RNA_pol_sf"/>
</dbReference>
<evidence type="ECO:0000313" key="3">
    <source>
        <dbReference type="Proteomes" id="UP000825729"/>
    </source>
</evidence>
<sequence length="297" mass="33955">MGLGVCIDSRAVNKITMRYSFSIPHVDDMLDSLANSVVFSNIDLSGYHQIRIRVGDKWKTAFKTSEGLYEWLVMPFALSNAPSTFMRLMNETIRPFIGSCVVVYFDDILVYSMDVPSHLEHLQSVLMKLREDKLFANVAKCSFFVQKVIFLGYVVYSVGLAPDEEKIKAIQGWPPPSTLFEVRSFYGLASFYRSIELPRGVGNLESLFDDQGRIPFHFYLGTFHQLLSKELDSCQQCTGLSFVRSAQTTRASKYQHIFPFTISNNPSNTRWAWITKRRTIEVQLQPFILGGLPRFHS</sequence>